<keyword evidence="1" id="KW-0812">Transmembrane</keyword>
<dbReference type="Proteomes" id="UP000027936">
    <property type="component" value="Unassembled WGS sequence"/>
</dbReference>
<dbReference type="EMBL" id="JJRY01000018">
    <property type="protein sequence ID" value="KEF37136.1"/>
    <property type="molecule type" value="Genomic_DNA"/>
</dbReference>
<dbReference type="OrthoDB" id="2351993at2"/>
<dbReference type="PATRIC" id="fig|1348973.3.peg.3609"/>
<gene>
    <name evidence="2" type="ORF">M670_03729</name>
</gene>
<evidence type="ECO:0000313" key="3">
    <source>
        <dbReference type="Proteomes" id="UP000027936"/>
    </source>
</evidence>
<protein>
    <submittedName>
        <fullName evidence="2">Uncharacterized protein</fullName>
    </submittedName>
</protein>
<dbReference type="RefSeq" id="WP_035197308.1">
    <property type="nucleotide sequence ID" value="NZ_JJRY01000018.1"/>
</dbReference>
<reference evidence="2 3" key="1">
    <citation type="submission" date="2014-04" db="EMBL/GenBank/DDBJ databases">
        <title>Draft genome sequence of Bacillus azotoformans MEV2011, a (co-) denitrifying strain unable to grow in the presence of oxygen.</title>
        <authorList>
            <person name="Nielsen M."/>
            <person name="Schreiber L."/>
            <person name="Finster K."/>
            <person name="Schramm A."/>
        </authorList>
    </citation>
    <scope>NUCLEOTIDE SEQUENCE [LARGE SCALE GENOMIC DNA]</scope>
    <source>
        <strain evidence="2 3">MEV2011</strain>
    </source>
</reference>
<accession>A0A072NI35</accession>
<dbReference type="AlphaFoldDB" id="A0A072NI35"/>
<feature type="transmembrane region" description="Helical" evidence="1">
    <location>
        <begin position="7"/>
        <end position="27"/>
    </location>
</feature>
<organism evidence="2 3">
    <name type="scientific">Schinkia azotoformans MEV2011</name>
    <dbReference type="NCBI Taxonomy" id="1348973"/>
    <lineage>
        <taxon>Bacteria</taxon>
        <taxon>Bacillati</taxon>
        <taxon>Bacillota</taxon>
        <taxon>Bacilli</taxon>
        <taxon>Bacillales</taxon>
        <taxon>Bacillaceae</taxon>
        <taxon>Calidifontibacillus/Schinkia group</taxon>
        <taxon>Schinkia</taxon>
    </lineage>
</organism>
<name>A0A072NI35_SCHAZ</name>
<keyword evidence="1" id="KW-1133">Transmembrane helix</keyword>
<sequence length="215" mass="25318">MRKFLKISLIILGVIIVGMGILIFSFIQGMKPDKDKEEQIKIQAEQYLKDKFNDNFEVYDALYDNMGNFGFEYAAKVRDKETKTQFLVYYDDELDQMVDTFTAEKWTNDLEKEIRPYIKENFVEKTETHVYFDDLIGKELGIDPLNPGSYKDFNVAPTIRITLPRKKSDQDEKLFNDFISYLKSNDILQQGTIIMNYIAENGVILKDFEWSKEFK</sequence>
<keyword evidence="1" id="KW-0472">Membrane</keyword>
<comment type="caution">
    <text evidence="2">The sequence shown here is derived from an EMBL/GenBank/DDBJ whole genome shotgun (WGS) entry which is preliminary data.</text>
</comment>
<evidence type="ECO:0000256" key="1">
    <source>
        <dbReference type="SAM" id="Phobius"/>
    </source>
</evidence>
<proteinExistence type="predicted"/>
<evidence type="ECO:0000313" key="2">
    <source>
        <dbReference type="EMBL" id="KEF37136.1"/>
    </source>
</evidence>